<dbReference type="PANTHER" id="PTHR36057">
    <property type="match status" value="1"/>
</dbReference>
<dbReference type="InterPro" id="IPR036249">
    <property type="entry name" value="Thioredoxin-like_sf"/>
</dbReference>
<accession>A0A7G8BJL2</accession>
<dbReference type="Proteomes" id="UP000515312">
    <property type="component" value="Chromosome"/>
</dbReference>
<name>A0A7G8BJL2_9BACT</name>
<reference evidence="1 2" key="1">
    <citation type="submission" date="2020-08" db="EMBL/GenBank/DDBJ databases">
        <title>Edaphobacter telluris sp. nov. and Acidobacterium dinghuensis sp. nov., two acidobacteria isolated from forest soil.</title>
        <authorList>
            <person name="Fu J."/>
            <person name="Qiu L."/>
        </authorList>
    </citation>
    <scope>NUCLEOTIDE SEQUENCE [LARGE SCALE GENOMIC DNA]</scope>
    <source>
        <strain evidence="1">4Y35</strain>
    </source>
</reference>
<evidence type="ECO:0000313" key="1">
    <source>
        <dbReference type="EMBL" id="QNI32732.1"/>
    </source>
</evidence>
<sequence>MRQINLKQTTAGQLIVGISEHVTYWNNLGRKDPYSSRVFTERQSVYASRLSPEGSYTPQMVLNGRDQFVGSDGPALERALRDDARREHLKLRIVSSALTSEGIDVKFAFAGNPSKPLGVIAVLADDTDRSNVLRGENSGRQLQHVSVARSLARVATVRDEGEQLIHVSFPEGLSRSSGSGHHLILFAQESHRGAILGAATMPL</sequence>
<dbReference type="InterPro" id="IPR010634">
    <property type="entry name" value="DUF1223"/>
</dbReference>
<protein>
    <submittedName>
        <fullName evidence="1">DUF1223 domain-containing protein</fullName>
    </submittedName>
</protein>
<dbReference type="AlphaFoldDB" id="A0A7G8BJL2"/>
<proteinExistence type="predicted"/>
<organism evidence="1 2">
    <name type="scientific">Alloacidobacterium dinghuense</name>
    <dbReference type="NCBI Taxonomy" id="2763107"/>
    <lineage>
        <taxon>Bacteria</taxon>
        <taxon>Pseudomonadati</taxon>
        <taxon>Acidobacteriota</taxon>
        <taxon>Terriglobia</taxon>
        <taxon>Terriglobales</taxon>
        <taxon>Acidobacteriaceae</taxon>
        <taxon>Alloacidobacterium</taxon>
    </lineage>
</organism>
<evidence type="ECO:0000313" key="2">
    <source>
        <dbReference type="Proteomes" id="UP000515312"/>
    </source>
</evidence>
<keyword evidence="2" id="KW-1185">Reference proteome</keyword>
<gene>
    <name evidence="1" type="ORF">H7849_01595</name>
</gene>
<dbReference type="PANTHER" id="PTHR36057:SF1">
    <property type="entry name" value="LIPOPROTEIN LIPID ATTACHMENT SITE-LIKE PROTEIN, PUTATIVE (DUF1223)-RELATED"/>
    <property type="match status" value="1"/>
</dbReference>
<dbReference type="SUPFAM" id="SSF52833">
    <property type="entry name" value="Thioredoxin-like"/>
    <property type="match status" value="1"/>
</dbReference>
<dbReference type="EMBL" id="CP060394">
    <property type="protein sequence ID" value="QNI32732.1"/>
    <property type="molecule type" value="Genomic_DNA"/>
</dbReference>
<dbReference type="KEGG" id="adin:H7849_01595"/>
<dbReference type="Pfam" id="PF06764">
    <property type="entry name" value="DUF1223"/>
    <property type="match status" value="1"/>
</dbReference>